<protein>
    <submittedName>
        <fullName evidence="2">Glycoside hydrolase superfamily</fullName>
    </submittedName>
</protein>
<accession>A0A5E4N981</accession>
<proteinExistence type="predicted"/>
<dbReference type="InterPro" id="IPR017853">
    <property type="entry name" value="GH"/>
</dbReference>
<keyword evidence="1" id="KW-0732">Signal</keyword>
<dbReference type="AlphaFoldDB" id="A0A5E4N981"/>
<keyword evidence="2" id="KW-0378">Hydrolase</keyword>
<dbReference type="GO" id="GO:0016787">
    <property type="term" value="F:hydrolase activity"/>
    <property type="evidence" value="ECO:0007669"/>
    <property type="project" value="UniProtKB-KW"/>
</dbReference>
<organism evidence="2 3">
    <name type="scientific">Cinara cedri</name>
    <dbReference type="NCBI Taxonomy" id="506608"/>
    <lineage>
        <taxon>Eukaryota</taxon>
        <taxon>Metazoa</taxon>
        <taxon>Ecdysozoa</taxon>
        <taxon>Arthropoda</taxon>
        <taxon>Hexapoda</taxon>
        <taxon>Insecta</taxon>
        <taxon>Pterygota</taxon>
        <taxon>Neoptera</taxon>
        <taxon>Paraneoptera</taxon>
        <taxon>Hemiptera</taxon>
        <taxon>Sternorrhyncha</taxon>
        <taxon>Aphidomorpha</taxon>
        <taxon>Aphidoidea</taxon>
        <taxon>Aphididae</taxon>
        <taxon>Lachninae</taxon>
        <taxon>Cinara</taxon>
    </lineage>
</organism>
<dbReference type="SUPFAM" id="SSF51445">
    <property type="entry name" value="(Trans)glycosidases"/>
    <property type="match status" value="1"/>
</dbReference>
<gene>
    <name evidence="2" type="ORF">CINCED_3A007326</name>
</gene>
<sequence>MFIIGTQGDMFLCLLLFCVVNWSPMADGQILSNNKFPTSSIMCHYKGYMNNLNPAIPFLDPTNIPPECDIIVYNSLTINSSSKLRIHSNILNKLMCLNKTLLVAIKRDTDYEGWSDILTSDGNSVEAKRLCDFASMYNIKGFIIKELAPTTYSQSLNINIGEFVLPYLKQLKCCDSFIIGVNIEAYAPFVKNPCVYNFEEMNKLVNFYDINTYDLNDCNPQQYNGRTPLLQSPHGACYMLGMQEVTTFLKASKINYDMIYYTLELGPINIECNSYVSYNQVCLGSYNINTWCIQTTKDYYAKGQYISNEKCGLSIKWIELDDILNNCKCIPFIGFQNAVAGYLGKSEIPCTNFNANDNKGNY</sequence>
<evidence type="ECO:0000313" key="3">
    <source>
        <dbReference type="Proteomes" id="UP000325440"/>
    </source>
</evidence>
<name>A0A5E4N981_9HEMI</name>
<keyword evidence="3" id="KW-1185">Reference proteome</keyword>
<evidence type="ECO:0000313" key="2">
    <source>
        <dbReference type="EMBL" id="VVC40449.1"/>
    </source>
</evidence>
<dbReference type="Proteomes" id="UP000325440">
    <property type="component" value="Unassembled WGS sequence"/>
</dbReference>
<evidence type="ECO:0000256" key="1">
    <source>
        <dbReference type="SAM" id="SignalP"/>
    </source>
</evidence>
<feature type="signal peptide" evidence="1">
    <location>
        <begin position="1"/>
        <end position="28"/>
    </location>
</feature>
<dbReference type="EMBL" id="CABPRJ010001904">
    <property type="protein sequence ID" value="VVC40449.1"/>
    <property type="molecule type" value="Genomic_DNA"/>
</dbReference>
<dbReference type="OrthoDB" id="6586476at2759"/>
<reference evidence="2 3" key="1">
    <citation type="submission" date="2019-08" db="EMBL/GenBank/DDBJ databases">
        <authorList>
            <person name="Alioto T."/>
            <person name="Alioto T."/>
            <person name="Gomez Garrido J."/>
        </authorList>
    </citation>
    <scope>NUCLEOTIDE SEQUENCE [LARGE SCALE GENOMIC DNA]</scope>
</reference>
<feature type="chain" id="PRO_5023039645" evidence="1">
    <location>
        <begin position="29"/>
        <end position="362"/>
    </location>
</feature>